<dbReference type="Proteomes" id="UP000027466">
    <property type="component" value="Unassembled WGS sequence"/>
</dbReference>
<dbReference type="EMBL" id="JFHC01000038">
    <property type="protein sequence ID" value="KDR40617.1"/>
    <property type="molecule type" value="Genomic_DNA"/>
</dbReference>
<protein>
    <submittedName>
        <fullName evidence="1">S-adenosylhomocysteine hydrolase</fullName>
    </submittedName>
</protein>
<dbReference type="InterPro" id="IPR045738">
    <property type="entry name" value="DUF6088"/>
</dbReference>
<organism evidence="1 2">
    <name type="scientific">Caballeronia glathei</name>
    <dbReference type="NCBI Taxonomy" id="60547"/>
    <lineage>
        <taxon>Bacteria</taxon>
        <taxon>Pseudomonadati</taxon>
        <taxon>Pseudomonadota</taxon>
        <taxon>Betaproteobacteria</taxon>
        <taxon>Burkholderiales</taxon>
        <taxon>Burkholderiaceae</taxon>
        <taxon>Caballeronia</taxon>
    </lineage>
</organism>
<accession>A0A069PJS5</accession>
<dbReference type="Pfam" id="PF19570">
    <property type="entry name" value="DUF6088"/>
    <property type="match status" value="1"/>
</dbReference>
<sequence>MSTRAKKKLRLEDRVMSTIKRRPGVVILRSELTKLGGRSQLTRVLATLVAARKLVRVGHGIYAKTKLNKFTGTLMPAAAFESIAAEAFAKIGITVGPGVLAGEYNSGRSTQIPMMPVVTTGRRRITRKIQVGSKRVIYERAGGKDE</sequence>
<evidence type="ECO:0000313" key="1">
    <source>
        <dbReference type="EMBL" id="KDR40617.1"/>
    </source>
</evidence>
<dbReference type="GO" id="GO:0016787">
    <property type="term" value="F:hydrolase activity"/>
    <property type="evidence" value="ECO:0007669"/>
    <property type="project" value="UniProtKB-KW"/>
</dbReference>
<reference evidence="1 2" key="1">
    <citation type="submission" date="2014-03" db="EMBL/GenBank/DDBJ databases">
        <title>Draft Genome Sequences of Four Burkholderia Strains.</title>
        <authorList>
            <person name="Liu X.Y."/>
            <person name="Li C.X."/>
            <person name="Xu J.H."/>
        </authorList>
    </citation>
    <scope>NUCLEOTIDE SEQUENCE [LARGE SCALE GENOMIC DNA]</scope>
    <source>
        <strain evidence="1 2">DSM 50014</strain>
    </source>
</reference>
<name>A0A069PJS5_9BURK</name>
<dbReference type="AlphaFoldDB" id="A0A069PJS5"/>
<evidence type="ECO:0000313" key="2">
    <source>
        <dbReference type="Proteomes" id="UP000027466"/>
    </source>
</evidence>
<dbReference type="RefSeq" id="WP_035927791.1">
    <property type="nucleotide sequence ID" value="NZ_CADFFX010000007.1"/>
</dbReference>
<gene>
    <name evidence="1" type="ORF">BG61_24055</name>
</gene>
<keyword evidence="2" id="KW-1185">Reference proteome</keyword>
<comment type="caution">
    <text evidence="1">The sequence shown here is derived from an EMBL/GenBank/DDBJ whole genome shotgun (WGS) entry which is preliminary data.</text>
</comment>
<keyword evidence="1" id="KW-0378">Hydrolase</keyword>
<proteinExistence type="predicted"/>